<dbReference type="EC" id="3.4.19.12" evidence="7"/>
<organism evidence="11 12">
    <name type="scientific">Macrostomum lignano</name>
    <dbReference type="NCBI Taxonomy" id="282301"/>
    <lineage>
        <taxon>Eukaryota</taxon>
        <taxon>Metazoa</taxon>
        <taxon>Spiralia</taxon>
        <taxon>Lophotrochozoa</taxon>
        <taxon>Platyhelminthes</taxon>
        <taxon>Rhabditophora</taxon>
        <taxon>Macrostomorpha</taxon>
        <taxon>Macrostomida</taxon>
        <taxon>Macrostomidae</taxon>
        <taxon>Macrostomum</taxon>
    </lineage>
</organism>
<keyword evidence="11" id="KW-1185">Reference proteome</keyword>
<feature type="region of interest" description="Disordered" evidence="8">
    <location>
        <begin position="521"/>
        <end position="541"/>
    </location>
</feature>
<dbReference type="AlphaFoldDB" id="A0A1I8HZN0"/>
<comment type="similarity">
    <text evidence="2">Belongs to the peptidase C19 family. USP14/UBP6 subfamily.</text>
</comment>
<keyword evidence="3 7" id="KW-0645">Protease</keyword>
<evidence type="ECO:0000256" key="6">
    <source>
        <dbReference type="ARBA" id="ARBA00022807"/>
    </source>
</evidence>
<keyword evidence="6 7" id="KW-0788">Thiol protease</keyword>
<dbReference type="InterPro" id="IPR038765">
    <property type="entry name" value="Papain-like_cys_pep_sf"/>
</dbReference>
<evidence type="ECO:0000256" key="5">
    <source>
        <dbReference type="ARBA" id="ARBA00022801"/>
    </source>
</evidence>
<dbReference type="PANTHER" id="PTHR43982">
    <property type="entry name" value="UBIQUITIN CARBOXYL-TERMINAL HYDROLASE"/>
    <property type="match status" value="1"/>
</dbReference>
<evidence type="ECO:0000256" key="4">
    <source>
        <dbReference type="ARBA" id="ARBA00022786"/>
    </source>
</evidence>
<feature type="domain" description="USP" evidence="10">
    <location>
        <begin position="106"/>
        <end position="515"/>
    </location>
</feature>
<evidence type="ECO:0000256" key="1">
    <source>
        <dbReference type="ARBA" id="ARBA00000707"/>
    </source>
</evidence>
<feature type="compositionally biased region" description="Pro residues" evidence="8">
    <location>
        <begin position="423"/>
        <end position="433"/>
    </location>
</feature>
<dbReference type="InterPro" id="IPR018200">
    <property type="entry name" value="USP_CS"/>
</dbReference>
<dbReference type="PROSITE" id="PS00972">
    <property type="entry name" value="USP_1"/>
    <property type="match status" value="1"/>
</dbReference>
<dbReference type="InterPro" id="IPR044635">
    <property type="entry name" value="UBP14-like"/>
</dbReference>
<dbReference type="Proteomes" id="UP000095280">
    <property type="component" value="Unplaced"/>
</dbReference>
<dbReference type="InterPro" id="IPR001394">
    <property type="entry name" value="Peptidase_C19_UCH"/>
</dbReference>
<feature type="region of interest" description="Disordered" evidence="8">
    <location>
        <begin position="391"/>
        <end position="433"/>
    </location>
</feature>
<dbReference type="SMART" id="SM00213">
    <property type="entry name" value="UBQ"/>
    <property type="match status" value="1"/>
</dbReference>
<evidence type="ECO:0000313" key="12">
    <source>
        <dbReference type="WBParaSite" id="maker-uti_cns_0008931-snap-gene-0.3-mRNA-1"/>
    </source>
</evidence>
<dbReference type="CDD" id="cd16104">
    <property type="entry name" value="Ubl_USP14_like"/>
    <property type="match status" value="1"/>
</dbReference>
<dbReference type="InterPro" id="IPR028889">
    <property type="entry name" value="USP"/>
</dbReference>
<feature type="domain" description="Ubiquitin-like" evidence="9">
    <location>
        <begin position="4"/>
        <end position="72"/>
    </location>
</feature>
<dbReference type="InterPro" id="IPR000626">
    <property type="entry name" value="Ubiquitin-like_dom"/>
</dbReference>
<dbReference type="PROSITE" id="PS00973">
    <property type="entry name" value="USP_2"/>
    <property type="match status" value="1"/>
</dbReference>
<reference evidence="12" key="1">
    <citation type="submission" date="2016-11" db="UniProtKB">
        <authorList>
            <consortium name="WormBaseParasite"/>
        </authorList>
    </citation>
    <scope>IDENTIFICATION</scope>
</reference>
<dbReference type="Gene3D" id="3.10.20.90">
    <property type="entry name" value="Phosphatidylinositol 3-kinase Catalytic Subunit, Chain A, domain 1"/>
    <property type="match status" value="1"/>
</dbReference>
<keyword evidence="5 7" id="KW-0378">Hydrolase</keyword>
<dbReference type="SUPFAM" id="SSF54001">
    <property type="entry name" value="Cysteine proteinases"/>
    <property type="match status" value="1"/>
</dbReference>
<dbReference type="GO" id="GO:0004843">
    <property type="term" value="F:cysteine-type deubiquitinase activity"/>
    <property type="evidence" value="ECO:0007669"/>
    <property type="project" value="UniProtKB-UniRule"/>
</dbReference>
<dbReference type="PROSITE" id="PS50235">
    <property type="entry name" value="USP_3"/>
    <property type="match status" value="1"/>
</dbReference>
<name>A0A1I8HZN0_9PLAT</name>
<feature type="compositionally biased region" description="Polar residues" evidence="8">
    <location>
        <begin position="407"/>
        <end position="421"/>
    </location>
</feature>
<proteinExistence type="inferred from homology"/>
<dbReference type="GO" id="GO:0016579">
    <property type="term" value="P:protein deubiquitination"/>
    <property type="evidence" value="ECO:0007669"/>
    <property type="project" value="InterPro"/>
</dbReference>
<evidence type="ECO:0000313" key="11">
    <source>
        <dbReference type="Proteomes" id="UP000095280"/>
    </source>
</evidence>
<keyword evidence="4 7" id="KW-0833">Ubl conjugation pathway</keyword>
<evidence type="ECO:0000256" key="7">
    <source>
        <dbReference type="RuleBase" id="RU366025"/>
    </source>
</evidence>
<accession>A0A1I8HZN0</accession>
<dbReference type="WBParaSite" id="maker-uti_cns_0008931-snap-gene-0.3-mRNA-1">
    <property type="protein sequence ID" value="maker-uti_cns_0008931-snap-gene-0.3-mRNA-1"/>
    <property type="gene ID" value="maker-uti_cns_0008931-snap-gene-0.3"/>
</dbReference>
<sequence length="541" mass="58559">MSSLTVHVKWQKQKFSDVPVDTSQPPELFKATLYSLSGVPPDRQKVMVKGAVLPDDSWSGIALKPGATVMLLGSAEALPEAPATPPVKFVEDMDESELAKAMDLPPGLNNLGNTCYMNATLQCLRSVPELRSILSKNRLAGLGGAAASGGGPEVLVSAMSNLFAALDKSGNAVSPHVFLHLMHAAFPQFATKAEGGVFQQQDANECWVELVRCLQSRLPISSLTRPQLPNLAKTTEAGGPTDVSFTDRYLTGSMTCRLTCQECGPEAEPEVNLVETFSQLSCFIDKDVKYLHTGLTNAMKSSLTKRCDRLGRDAVYSKQSKITRLPAYLTVQFVRFYYKEKEQVNAKVLKDVKFSLTLDIYQLCSEELQARLKPVREQLRRMDEWLALQSGAAKRRPGGPAVAQGAEQATTADTGTNNASWPPSLPPVDPGAPPPPAYYFGDDPGSNASGQYMLQAVLTHQGRSSSSGHYLAWVRKADQPANANPEEDVCHWADILRLSGGGDWHCAYLLLYGPRQLDRDYSSLPPPTDASASQGGAAGTN</sequence>
<dbReference type="InterPro" id="IPR029071">
    <property type="entry name" value="Ubiquitin-like_domsf"/>
</dbReference>
<dbReference type="Gene3D" id="3.90.70.10">
    <property type="entry name" value="Cysteine proteinases"/>
    <property type="match status" value="1"/>
</dbReference>
<dbReference type="Pfam" id="PF00443">
    <property type="entry name" value="UCH"/>
    <property type="match status" value="1"/>
</dbReference>
<evidence type="ECO:0000256" key="3">
    <source>
        <dbReference type="ARBA" id="ARBA00022670"/>
    </source>
</evidence>
<comment type="catalytic activity">
    <reaction evidence="1 7">
        <text>Thiol-dependent hydrolysis of ester, thioester, amide, peptide and isopeptide bonds formed by the C-terminal Gly of ubiquitin (a 76-residue protein attached to proteins as an intracellular targeting signal).</text>
        <dbReference type="EC" id="3.4.19.12"/>
    </reaction>
</comment>
<protein>
    <recommendedName>
        <fullName evidence="7">Ubiquitin carboxyl-terminal hydrolase</fullName>
        <ecNumber evidence="7">3.4.19.12</ecNumber>
    </recommendedName>
</protein>
<evidence type="ECO:0000259" key="9">
    <source>
        <dbReference type="PROSITE" id="PS50053"/>
    </source>
</evidence>
<dbReference type="InterPro" id="IPR019954">
    <property type="entry name" value="Ubiquitin_CS"/>
</dbReference>
<dbReference type="GO" id="GO:0043161">
    <property type="term" value="P:proteasome-mediated ubiquitin-dependent protein catabolic process"/>
    <property type="evidence" value="ECO:0007669"/>
    <property type="project" value="InterPro"/>
</dbReference>
<dbReference type="PROSITE" id="PS50053">
    <property type="entry name" value="UBIQUITIN_2"/>
    <property type="match status" value="1"/>
</dbReference>
<dbReference type="PANTHER" id="PTHR43982:SF1">
    <property type="entry name" value="UBIQUITIN CARBOXYL-TERMINAL HYDROLASE 14"/>
    <property type="match status" value="1"/>
</dbReference>
<evidence type="ECO:0000256" key="2">
    <source>
        <dbReference type="ARBA" id="ARBA00008739"/>
    </source>
</evidence>
<evidence type="ECO:0000259" key="10">
    <source>
        <dbReference type="PROSITE" id="PS50235"/>
    </source>
</evidence>
<dbReference type="GO" id="GO:0070628">
    <property type="term" value="F:proteasome binding"/>
    <property type="evidence" value="ECO:0007669"/>
    <property type="project" value="TreeGrafter"/>
</dbReference>
<dbReference type="SUPFAM" id="SSF54236">
    <property type="entry name" value="Ubiquitin-like"/>
    <property type="match status" value="1"/>
</dbReference>
<dbReference type="PROSITE" id="PS00299">
    <property type="entry name" value="UBIQUITIN_1"/>
    <property type="match status" value="1"/>
</dbReference>
<evidence type="ECO:0000256" key="8">
    <source>
        <dbReference type="SAM" id="MobiDB-lite"/>
    </source>
</evidence>
<dbReference type="GO" id="GO:0061136">
    <property type="term" value="P:regulation of proteasomal protein catabolic process"/>
    <property type="evidence" value="ECO:0007669"/>
    <property type="project" value="TreeGrafter"/>
</dbReference>